<gene>
    <name evidence="1" type="ORF">ERS852425_03308</name>
</gene>
<dbReference type="Proteomes" id="UP000095598">
    <property type="component" value="Unassembled WGS sequence"/>
</dbReference>
<dbReference type="AlphaFoldDB" id="A0A173V1R7"/>
<protein>
    <submittedName>
        <fullName evidence="1">Uncharacterized protein</fullName>
    </submittedName>
</protein>
<name>A0A173V1R7_ANAHA</name>
<reference evidence="1 2" key="1">
    <citation type="submission" date="2015-09" db="EMBL/GenBank/DDBJ databases">
        <authorList>
            <consortium name="Pathogen Informatics"/>
        </authorList>
    </citation>
    <scope>NUCLEOTIDE SEQUENCE [LARGE SCALE GENOMIC DNA]</scope>
    <source>
        <strain evidence="1 2">2789STDY5608868</strain>
    </source>
</reference>
<evidence type="ECO:0000313" key="2">
    <source>
        <dbReference type="Proteomes" id="UP000095598"/>
    </source>
</evidence>
<organism evidence="1 2">
    <name type="scientific">Anaerostipes hadrus</name>
    <dbReference type="NCBI Taxonomy" id="649756"/>
    <lineage>
        <taxon>Bacteria</taxon>
        <taxon>Bacillati</taxon>
        <taxon>Bacillota</taxon>
        <taxon>Clostridia</taxon>
        <taxon>Lachnospirales</taxon>
        <taxon>Lachnospiraceae</taxon>
        <taxon>Anaerostipes</taxon>
    </lineage>
</organism>
<accession>A0A173V1R7</accession>
<sequence length="49" mass="5619">MKDGCVKARKIHKTQPKKVEFQPTGKVAKYPKLKKNMDAVFSKNKNLDT</sequence>
<dbReference type="RefSeq" id="WP_155511788.1">
    <property type="nucleotide sequence ID" value="NZ_CYXT01000048.1"/>
</dbReference>
<dbReference type="EMBL" id="CYXT01000048">
    <property type="protein sequence ID" value="CUN20247.1"/>
    <property type="molecule type" value="Genomic_DNA"/>
</dbReference>
<evidence type="ECO:0000313" key="1">
    <source>
        <dbReference type="EMBL" id="CUN20247.1"/>
    </source>
</evidence>
<proteinExistence type="predicted"/>